<evidence type="ECO:0000256" key="4">
    <source>
        <dbReference type="PROSITE-ProRule" id="PRU00284"/>
    </source>
</evidence>
<proteinExistence type="inferred from homology"/>
<dbReference type="SUPFAM" id="SSF58104">
    <property type="entry name" value="Methyl-accepting chemotaxis protein (MCP) signaling domain"/>
    <property type="match status" value="1"/>
</dbReference>
<accession>A0ABZ2NBC8</accession>
<dbReference type="PANTHER" id="PTHR32089:SF114">
    <property type="entry name" value="METHYL-ACCEPTING CHEMOTAXIS PROTEIN MCPB"/>
    <property type="match status" value="1"/>
</dbReference>
<comment type="subcellular location">
    <subcellularLocation>
        <location evidence="1">Membrane</location>
    </subcellularLocation>
</comment>
<dbReference type="PRINTS" id="PR00260">
    <property type="entry name" value="CHEMTRNSDUCR"/>
</dbReference>
<dbReference type="Proteomes" id="UP001387364">
    <property type="component" value="Chromosome"/>
</dbReference>
<feature type="domain" description="Methyl-accepting transducer" evidence="5">
    <location>
        <begin position="1"/>
        <end position="194"/>
    </location>
</feature>
<evidence type="ECO:0000256" key="3">
    <source>
        <dbReference type="ARBA" id="ARBA00029447"/>
    </source>
</evidence>
<protein>
    <submittedName>
        <fullName evidence="6">Methyl-accepting chemotaxis protein</fullName>
    </submittedName>
</protein>
<gene>
    <name evidence="6" type="ORF">WDJ61_16965</name>
</gene>
<comment type="similarity">
    <text evidence="3">Belongs to the methyl-accepting chemotaxis (MCP) protein family.</text>
</comment>
<evidence type="ECO:0000259" key="5">
    <source>
        <dbReference type="PROSITE" id="PS50111"/>
    </source>
</evidence>
<organism evidence="6 7">
    <name type="scientific">Bacillus kandeliae</name>
    <dbReference type="NCBI Taxonomy" id="3129297"/>
    <lineage>
        <taxon>Bacteria</taxon>
        <taxon>Bacillati</taxon>
        <taxon>Bacillota</taxon>
        <taxon>Bacilli</taxon>
        <taxon>Bacillales</taxon>
        <taxon>Bacillaceae</taxon>
        <taxon>Bacillus</taxon>
    </lineage>
</organism>
<dbReference type="PROSITE" id="PS50111">
    <property type="entry name" value="CHEMOTAXIS_TRANSDUC_2"/>
    <property type="match status" value="1"/>
</dbReference>
<evidence type="ECO:0000256" key="2">
    <source>
        <dbReference type="ARBA" id="ARBA00023224"/>
    </source>
</evidence>
<dbReference type="SMART" id="SM00283">
    <property type="entry name" value="MA"/>
    <property type="match status" value="1"/>
</dbReference>
<dbReference type="InterPro" id="IPR004090">
    <property type="entry name" value="Chemotax_Me-accpt_rcpt"/>
</dbReference>
<name>A0ABZ2NBC8_9BACI</name>
<evidence type="ECO:0000256" key="1">
    <source>
        <dbReference type="ARBA" id="ARBA00004370"/>
    </source>
</evidence>
<evidence type="ECO:0000313" key="7">
    <source>
        <dbReference type="Proteomes" id="UP001387364"/>
    </source>
</evidence>
<dbReference type="InterPro" id="IPR004089">
    <property type="entry name" value="MCPsignal_dom"/>
</dbReference>
<dbReference type="Gene3D" id="1.10.287.950">
    <property type="entry name" value="Methyl-accepting chemotaxis protein"/>
    <property type="match status" value="1"/>
</dbReference>
<keyword evidence="7" id="KW-1185">Reference proteome</keyword>
<sequence>MEQAKLSVTSITDAIEHTNSKAELGYSKINESLKQIQHIDETQCATADKMKELGQKSTEIGQIIDFITAISTETNLLALNASIEAARAGEHGKGFAIVANEVKKLAEQSNRAADSIKSLIVDIQTVSLNVTEAMNTSTEAVKQGLSVSNETGVYFNDIVDMIKEIKEQSATVSMMIKQVTESTQQLNQGMDEINQLGIQSAANTQNVAAAAEEQNAAMDDISASAHSLSQLADELQASVSRFKM</sequence>
<dbReference type="Pfam" id="PF00015">
    <property type="entry name" value="MCPsignal"/>
    <property type="match status" value="1"/>
</dbReference>
<reference evidence="6 7" key="1">
    <citation type="submission" date="2024-02" db="EMBL/GenBank/DDBJ databases">
        <title>Seven novel Bacillus-like species.</title>
        <authorList>
            <person name="Liu G."/>
        </authorList>
    </citation>
    <scope>NUCLEOTIDE SEQUENCE [LARGE SCALE GENOMIC DNA]</scope>
    <source>
        <strain evidence="6 7">FJAT-52991</strain>
    </source>
</reference>
<evidence type="ECO:0000313" key="6">
    <source>
        <dbReference type="EMBL" id="WXB94945.1"/>
    </source>
</evidence>
<keyword evidence="2 4" id="KW-0807">Transducer</keyword>
<dbReference type="PANTHER" id="PTHR32089">
    <property type="entry name" value="METHYL-ACCEPTING CHEMOTAXIS PROTEIN MCPB"/>
    <property type="match status" value="1"/>
</dbReference>
<dbReference type="EMBL" id="CP147404">
    <property type="protein sequence ID" value="WXB94945.1"/>
    <property type="molecule type" value="Genomic_DNA"/>
</dbReference>